<reference evidence="1" key="1">
    <citation type="submission" date="2022-03" db="EMBL/GenBank/DDBJ databases">
        <authorList>
            <person name="Martin C."/>
        </authorList>
    </citation>
    <scope>NUCLEOTIDE SEQUENCE</scope>
</reference>
<name>A0A8J1TX58_OWEFU</name>
<proteinExistence type="predicted"/>
<accession>A0A8J1TX58</accession>
<comment type="caution">
    <text evidence="1">The sequence shown here is derived from an EMBL/GenBank/DDBJ whole genome shotgun (WGS) entry which is preliminary data.</text>
</comment>
<protein>
    <submittedName>
        <fullName evidence="1">Uncharacterized protein</fullName>
    </submittedName>
</protein>
<dbReference type="EMBL" id="CAIIXF020000010">
    <property type="protein sequence ID" value="CAH1795796.1"/>
    <property type="molecule type" value="Genomic_DNA"/>
</dbReference>
<dbReference type="AlphaFoldDB" id="A0A8J1TX58"/>
<evidence type="ECO:0000313" key="2">
    <source>
        <dbReference type="Proteomes" id="UP000749559"/>
    </source>
</evidence>
<evidence type="ECO:0000313" key="1">
    <source>
        <dbReference type="EMBL" id="CAH1795796.1"/>
    </source>
</evidence>
<keyword evidence="2" id="KW-1185">Reference proteome</keyword>
<sequence>MDSGEKVKRFLSFLIGSVLMDFLIGGIDLYCITLIGQSKDLMVLGAHDDGYPRYAILSQYVVGINVIAIRGKIGGAAIYMVKIRKFDMLPLLVMNTLMILFHDVGIGLFYWDYISIIGNGPSMHTSHMCILPRSVELMFNTLKLGYLFWSLRSYSDYDPVNQNPAILNVVPDTSQCPDTTLPQCDTMNEVDTMPNPDKSMVKSLTPMGKTDPKQSKMAPCKTKPNHWSLFAVSVLGYIGTIVILALIAPTPKALTYKEEYPPNFNKVEVYMARPGILEDKLNDATIGKYDTYTYVVPAESVMKVTNLSDIMKSKTKGKITKKYYDDDDGTVTYKTFTTKCLNTHHGYHNTTKQLGGKWCSKCKSDLEFMFRFYDPVHDMAPHGRLDYNMRTFINGSNNMEYLNLRKFGYDLYLFIPSPAGKEVSPPGDILLNNPWSGRFLKRLNYKMFKKCGISSAASLQKWPFVYIFIYIMFFR</sequence>
<gene>
    <name evidence="1" type="ORF">OFUS_LOCUS20284</name>
</gene>
<organism evidence="1 2">
    <name type="scientific">Owenia fusiformis</name>
    <name type="common">Polychaete worm</name>
    <dbReference type="NCBI Taxonomy" id="6347"/>
    <lineage>
        <taxon>Eukaryota</taxon>
        <taxon>Metazoa</taxon>
        <taxon>Spiralia</taxon>
        <taxon>Lophotrochozoa</taxon>
        <taxon>Annelida</taxon>
        <taxon>Polychaeta</taxon>
        <taxon>Sedentaria</taxon>
        <taxon>Canalipalpata</taxon>
        <taxon>Sabellida</taxon>
        <taxon>Oweniida</taxon>
        <taxon>Oweniidae</taxon>
        <taxon>Owenia</taxon>
    </lineage>
</organism>
<dbReference type="Proteomes" id="UP000749559">
    <property type="component" value="Unassembled WGS sequence"/>
</dbReference>